<gene>
    <name evidence="2" type="ORF">DPMN_025658</name>
</gene>
<reference evidence="2" key="2">
    <citation type="submission" date="2020-11" db="EMBL/GenBank/DDBJ databases">
        <authorList>
            <person name="McCartney M.A."/>
            <person name="Auch B."/>
            <person name="Kono T."/>
            <person name="Mallez S."/>
            <person name="Becker A."/>
            <person name="Gohl D.M."/>
            <person name="Silverstein K.A.T."/>
            <person name="Koren S."/>
            <person name="Bechman K.B."/>
            <person name="Herman A."/>
            <person name="Abrahante J.E."/>
            <person name="Garbe J."/>
        </authorList>
    </citation>
    <scope>NUCLEOTIDE SEQUENCE</scope>
    <source>
        <strain evidence="2">Duluth1</strain>
        <tissue evidence="2">Whole animal</tissue>
    </source>
</reference>
<reference evidence="2" key="1">
    <citation type="journal article" date="2019" name="bioRxiv">
        <title>The Genome of the Zebra Mussel, Dreissena polymorpha: A Resource for Invasive Species Research.</title>
        <authorList>
            <person name="McCartney M.A."/>
            <person name="Auch B."/>
            <person name="Kono T."/>
            <person name="Mallez S."/>
            <person name="Zhang Y."/>
            <person name="Obille A."/>
            <person name="Becker A."/>
            <person name="Abrahante J.E."/>
            <person name="Garbe J."/>
            <person name="Badalamenti J.P."/>
            <person name="Herman A."/>
            <person name="Mangelson H."/>
            <person name="Liachko I."/>
            <person name="Sullivan S."/>
            <person name="Sone E.D."/>
            <person name="Koren S."/>
            <person name="Silverstein K.A.T."/>
            <person name="Beckman K.B."/>
            <person name="Gohl D.M."/>
        </authorList>
    </citation>
    <scope>NUCLEOTIDE SEQUENCE</scope>
    <source>
        <strain evidence="2">Duluth1</strain>
        <tissue evidence="2">Whole animal</tissue>
    </source>
</reference>
<keyword evidence="3" id="KW-1185">Reference proteome</keyword>
<sequence length="139" mass="14908">MCMRDRYMSFRILLFLQTIISPGVEGILKCSQCESSAGGSCVLRAPTPTPCRQLDASNGGPVNCMIATHLNSNGTTISFVRGCTVARVASGCMPQGSGSRLCYQTCSSDGCNTDRALRPDIHPTCLLVFLIISFVFKCT</sequence>
<comment type="caution">
    <text evidence="2">The sequence shown here is derived from an EMBL/GenBank/DDBJ whole genome shotgun (WGS) entry which is preliminary data.</text>
</comment>
<dbReference type="SUPFAM" id="SSF57302">
    <property type="entry name" value="Snake toxin-like"/>
    <property type="match status" value="1"/>
</dbReference>
<protein>
    <submittedName>
        <fullName evidence="2">Uncharacterized protein</fullName>
    </submittedName>
</protein>
<keyword evidence="1" id="KW-0732">Signal</keyword>
<feature type="signal peptide" evidence="1">
    <location>
        <begin position="1"/>
        <end position="26"/>
    </location>
</feature>
<dbReference type="EMBL" id="JAIWYP010000002">
    <property type="protein sequence ID" value="KAH3862685.1"/>
    <property type="molecule type" value="Genomic_DNA"/>
</dbReference>
<feature type="chain" id="PRO_5039417477" evidence="1">
    <location>
        <begin position="27"/>
        <end position="139"/>
    </location>
</feature>
<organism evidence="2 3">
    <name type="scientific">Dreissena polymorpha</name>
    <name type="common">Zebra mussel</name>
    <name type="synonym">Mytilus polymorpha</name>
    <dbReference type="NCBI Taxonomy" id="45954"/>
    <lineage>
        <taxon>Eukaryota</taxon>
        <taxon>Metazoa</taxon>
        <taxon>Spiralia</taxon>
        <taxon>Lophotrochozoa</taxon>
        <taxon>Mollusca</taxon>
        <taxon>Bivalvia</taxon>
        <taxon>Autobranchia</taxon>
        <taxon>Heteroconchia</taxon>
        <taxon>Euheterodonta</taxon>
        <taxon>Imparidentia</taxon>
        <taxon>Neoheterodontei</taxon>
        <taxon>Myida</taxon>
        <taxon>Dreissenoidea</taxon>
        <taxon>Dreissenidae</taxon>
        <taxon>Dreissena</taxon>
    </lineage>
</organism>
<proteinExistence type="predicted"/>
<dbReference type="Proteomes" id="UP000828390">
    <property type="component" value="Unassembled WGS sequence"/>
</dbReference>
<evidence type="ECO:0000313" key="2">
    <source>
        <dbReference type="EMBL" id="KAH3862685.1"/>
    </source>
</evidence>
<evidence type="ECO:0000256" key="1">
    <source>
        <dbReference type="SAM" id="SignalP"/>
    </source>
</evidence>
<dbReference type="InterPro" id="IPR045860">
    <property type="entry name" value="Snake_toxin-like_sf"/>
</dbReference>
<dbReference type="AlphaFoldDB" id="A0A9D4LPP4"/>
<accession>A0A9D4LPP4</accession>
<dbReference type="OrthoDB" id="10490018at2759"/>
<evidence type="ECO:0000313" key="3">
    <source>
        <dbReference type="Proteomes" id="UP000828390"/>
    </source>
</evidence>
<name>A0A9D4LPP4_DREPO</name>